<keyword evidence="3" id="KW-1185">Reference proteome</keyword>
<comment type="caution">
    <text evidence="2">The sequence shown here is derived from an EMBL/GenBank/DDBJ whole genome shotgun (WGS) entry which is preliminary data.</text>
</comment>
<feature type="chain" id="PRO_5047062489" description="Secreted protein" evidence="1">
    <location>
        <begin position="34"/>
        <end position="190"/>
    </location>
</feature>
<accession>A0ABU5XLV8</accession>
<gene>
    <name evidence="2" type="ORF">K6T79_13650</name>
</gene>
<evidence type="ECO:0000313" key="2">
    <source>
        <dbReference type="EMBL" id="MEB3022091.1"/>
    </source>
</evidence>
<evidence type="ECO:0000256" key="1">
    <source>
        <dbReference type="SAM" id="SignalP"/>
    </source>
</evidence>
<reference evidence="2 3" key="1">
    <citation type="submission" date="2023-12" db="EMBL/GenBank/DDBJ databases">
        <title>Description of new species of Mycobacterium terrae complex isolated from sewage at the Sao Paulo Zoological Park Foundation in Brazil.</title>
        <authorList>
            <person name="Romagnoli C.L."/>
            <person name="Conceicao E.C."/>
            <person name="Machado E."/>
            <person name="Barreto L.B.P.F."/>
            <person name="Sharma A."/>
            <person name="Silva N.M."/>
            <person name="Marques L.E."/>
            <person name="Juliana M.A."/>
            <person name="Lourenco M.C.S."/>
            <person name="Digiampietri L.A."/>
            <person name="Suffys P.N."/>
            <person name="Viana-Niero C."/>
        </authorList>
    </citation>
    <scope>NUCLEOTIDE SEQUENCE [LARGE SCALE GENOMIC DNA]</scope>
    <source>
        <strain evidence="2 3">MYC098</strain>
    </source>
</reference>
<proteinExistence type="predicted"/>
<evidence type="ECO:0000313" key="3">
    <source>
        <dbReference type="Proteomes" id="UP001299596"/>
    </source>
</evidence>
<sequence>MNRSSGRRLMPVLAVAGMAVGMLVGLPGAPAGAQPAGFPDFDDFTAVSADDYITTGPKGPGRWLNFSTPYNIACQFDAPADGVPAGSSQAIICDGDMPGLASAPLAAGETVPGGCVIGTVRSQGAAGLRLNRESTGCGRQFSNGAFLGVGQKVSYRNVTCAVGADQLVACLDNSLGHHGFMLRPSGSSAF</sequence>
<dbReference type="Proteomes" id="UP001299596">
    <property type="component" value="Unassembled WGS sequence"/>
</dbReference>
<evidence type="ECO:0008006" key="4">
    <source>
        <dbReference type="Google" id="ProtNLM"/>
    </source>
</evidence>
<feature type="signal peptide" evidence="1">
    <location>
        <begin position="1"/>
        <end position="33"/>
    </location>
</feature>
<organism evidence="2 3">
    <name type="scientific">[Mycobacterium] crassicus</name>
    <dbReference type="NCBI Taxonomy" id="2872309"/>
    <lineage>
        <taxon>Bacteria</taxon>
        <taxon>Bacillati</taxon>
        <taxon>Actinomycetota</taxon>
        <taxon>Actinomycetes</taxon>
        <taxon>Mycobacteriales</taxon>
        <taxon>Mycobacteriaceae</taxon>
        <taxon>Mycolicibacter</taxon>
    </lineage>
</organism>
<name>A0ABU5XLV8_9MYCO</name>
<protein>
    <recommendedName>
        <fullName evidence="4">Secreted protein</fullName>
    </recommendedName>
</protein>
<keyword evidence="1" id="KW-0732">Signal</keyword>
<dbReference type="EMBL" id="JAYJJR010000008">
    <property type="protein sequence ID" value="MEB3022091.1"/>
    <property type="molecule type" value="Genomic_DNA"/>
</dbReference>
<dbReference type="RefSeq" id="WP_225405326.1">
    <property type="nucleotide sequence ID" value="NZ_JAYJJR010000008.1"/>
</dbReference>